<evidence type="ECO:0000313" key="1">
    <source>
        <dbReference type="EMBL" id="MBU2949334.1"/>
    </source>
</evidence>
<reference evidence="1" key="1">
    <citation type="submission" date="2021-05" db="EMBL/GenBank/DDBJ databases">
        <title>Draft genomes of bacteria isolated from model marine particles.</title>
        <authorList>
            <person name="Datta M.S."/>
            <person name="Schwartzman J.A."/>
            <person name="Enke T.N."/>
            <person name="Saavedra J."/>
            <person name="Cermak N."/>
            <person name="Cordero O.X."/>
        </authorList>
    </citation>
    <scope>NUCLEOTIDE SEQUENCE</scope>
    <source>
        <strain evidence="1">I2M19</strain>
    </source>
</reference>
<keyword evidence="2" id="KW-1185">Reference proteome</keyword>
<comment type="caution">
    <text evidence="1">The sequence shown here is derived from an EMBL/GenBank/DDBJ whole genome shotgun (WGS) entry which is preliminary data.</text>
</comment>
<protein>
    <submittedName>
        <fullName evidence="1">Porin</fullName>
    </submittedName>
</protein>
<accession>A0ACC5U4X5</accession>
<dbReference type="Proteomes" id="UP001647509">
    <property type="component" value="Unassembled WGS sequence"/>
</dbReference>
<dbReference type="EMBL" id="JAHKPD010000006">
    <property type="protein sequence ID" value="MBU2949334.1"/>
    <property type="molecule type" value="Genomic_DNA"/>
</dbReference>
<organism evidence="1 2">
    <name type="scientific">Pseudotamlana agarivorans</name>
    <dbReference type="NCBI Taxonomy" id="481183"/>
    <lineage>
        <taxon>Bacteria</taxon>
        <taxon>Pseudomonadati</taxon>
        <taxon>Bacteroidota</taxon>
        <taxon>Flavobacteriia</taxon>
        <taxon>Flavobacteriales</taxon>
        <taxon>Flavobacteriaceae</taxon>
        <taxon>Pseudotamlana</taxon>
    </lineage>
</organism>
<gene>
    <name evidence="1" type="ORF">KO493_01310</name>
</gene>
<name>A0ACC5U4X5_9FLAO</name>
<sequence length="381" mass="44262">MLIKRPIIYLLLFIFPILIHAQNVHTKTKKLIFAGDFRFRVEQDWDSRKSDGSYRDDRTRLRYRARFGVYYSYNTHISFGARIRTGDPKKQQDPQLTLGDGFKEFGTLPIGFERAYAQFKFNWFTGWVGKNTYPFEKSNELFWSDNVFPEGVTLSGKFNLDNNLVETLQVTTGHFIIKANGRSLNTDSYFEGIQLVTTHWDNRLKFFPAFYYFKNIANIPDGNETFTMDYAITHLGTKVEIVQKPKITVAFDYYKNLKNYSSNDSIAAPFKNQKQGFVAGTSLGQLKAKGDWKFLVTYTHLERFAAIDFMAQNDWARWDYGSQGSPDGRLTNFKGFEVMTGYAFGKNMNLKMRFFSVNQLIAFGSNKETGNRIRLDFNIKF</sequence>
<proteinExistence type="predicted"/>
<evidence type="ECO:0000313" key="2">
    <source>
        <dbReference type="Proteomes" id="UP001647509"/>
    </source>
</evidence>